<dbReference type="RefSeq" id="WP_193498073.1">
    <property type="nucleotide sequence ID" value="NZ_CP063169.1"/>
</dbReference>
<dbReference type="PANTHER" id="PTHR34473:SF3">
    <property type="entry name" value="TRANSMEMBRANE PROTEIN-RELATED"/>
    <property type="match status" value="1"/>
</dbReference>
<keyword evidence="1" id="KW-0812">Transmembrane</keyword>
<feature type="transmembrane region" description="Helical" evidence="1">
    <location>
        <begin position="55"/>
        <end position="72"/>
    </location>
</feature>
<reference evidence="3 4" key="1">
    <citation type="submission" date="2020-10" db="EMBL/GenBank/DDBJ databases">
        <title>Haloactinobacterium sp. RN3S43, a bacterium isolated from saline soil.</title>
        <authorList>
            <person name="Sun J.-Q."/>
        </authorList>
    </citation>
    <scope>NUCLEOTIDE SEQUENCE [LARGE SCALE GENOMIC DNA]</scope>
    <source>
        <strain evidence="3 4">RN3S43</strain>
    </source>
</reference>
<protein>
    <submittedName>
        <fullName evidence="3">PH domain-containing protein</fullName>
    </submittedName>
</protein>
<proteinExistence type="predicted"/>
<dbReference type="AlphaFoldDB" id="A0A7M1SVA5"/>
<evidence type="ECO:0000313" key="4">
    <source>
        <dbReference type="Proteomes" id="UP000593758"/>
    </source>
</evidence>
<feature type="domain" description="YdbS-like PH" evidence="2">
    <location>
        <begin position="77"/>
        <end position="154"/>
    </location>
</feature>
<accession>A0A7M1SVA5</accession>
<evidence type="ECO:0000256" key="1">
    <source>
        <dbReference type="SAM" id="Phobius"/>
    </source>
</evidence>
<dbReference type="Proteomes" id="UP000593758">
    <property type="component" value="Chromosome"/>
</dbReference>
<keyword evidence="4" id="KW-1185">Reference proteome</keyword>
<dbReference type="KEGG" id="halt:IM660_03680"/>
<keyword evidence="1" id="KW-1133">Transmembrane helix</keyword>
<sequence length="165" mass="17607">MATMSSGSAFEVDGAQWQSVSPKLVPVRQIGVAIGLGIPLVASVVVAIVTTPVVWVAPAVLGILLVWLLWLVPRQVRAIRYAELEDELLIRKGVLFRSMTVVPYGRMQYVDVDAGPIARSMGIAQVQLHTASAQSDASIPGLPEAEAARLRDQLSARGEARLAGL</sequence>
<evidence type="ECO:0000313" key="3">
    <source>
        <dbReference type="EMBL" id="QOR71411.1"/>
    </source>
</evidence>
<evidence type="ECO:0000259" key="2">
    <source>
        <dbReference type="Pfam" id="PF03703"/>
    </source>
</evidence>
<dbReference type="Pfam" id="PF03703">
    <property type="entry name" value="bPH_2"/>
    <property type="match status" value="1"/>
</dbReference>
<gene>
    <name evidence="3" type="ORF">IM660_03680</name>
</gene>
<dbReference type="InterPro" id="IPR005182">
    <property type="entry name" value="YdbS-like_PH"/>
</dbReference>
<feature type="transmembrane region" description="Helical" evidence="1">
    <location>
        <begin position="30"/>
        <end position="49"/>
    </location>
</feature>
<name>A0A7M1SVA5_9MICO</name>
<keyword evidence="1" id="KW-0472">Membrane</keyword>
<organism evidence="3 4">
    <name type="scientific">Ruania alkalisoli</name>
    <dbReference type="NCBI Taxonomy" id="2779775"/>
    <lineage>
        <taxon>Bacteria</taxon>
        <taxon>Bacillati</taxon>
        <taxon>Actinomycetota</taxon>
        <taxon>Actinomycetes</taxon>
        <taxon>Micrococcales</taxon>
        <taxon>Ruaniaceae</taxon>
        <taxon>Ruania</taxon>
    </lineage>
</organism>
<dbReference type="PANTHER" id="PTHR34473">
    <property type="entry name" value="UPF0699 TRANSMEMBRANE PROTEIN YDBS"/>
    <property type="match status" value="1"/>
</dbReference>
<dbReference type="EMBL" id="CP063169">
    <property type="protein sequence ID" value="QOR71411.1"/>
    <property type="molecule type" value="Genomic_DNA"/>
</dbReference>